<dbReference type="KEGG" id="fcy:FRACYDRAFT_182363"/>
<protein>
    <submittedName>
        <fullName evidence="9">Adenylyl cyclase</fullName>
    </submittedName>
</protein>
<gene>
    <name evidence="9" type="ORF">FRACYDRAFT_182363</name>
</gene>
<feature type="region of interest" description="Disordered" evidence="7">
    <location>
        <begin position="1"/>
        <end position="39"/>
    </location>
</feature>
<dbReference type="CDD" id="cd07302">
    <property type="entry name" value="CHD"/>
    <property type="match status" value="1"/>
</dbReference>
<dbReference type="GO" id="GO:0004016">
    <property type="term" value="F:adenylate cyclase activity"/>
    <property type="evidence" value="ECO:0007669"/>
    <property type="project" value="TreeGrafter"/>
</dbReference>
<evidence type="ECO:0000256" key="6">
    <source>
        <dbReference type="ARBA" id="ARBA00023239"/>
    </source>
</evidence>
<dbReference type="Gene3D" id="3.30.70.1230">
    <property type="entry name" value="Nucleotide cyclase"/>
    <property type="match status" value="1"/>
</dbReference>
<feature type="domain" description="Guanylate cyclase" evidence="8">
    <location>
        <begin position="51"/>
        <end position="187"/>
    </location>
</feature>
<feature type="non-terminal residue" evidence="9">
    <location>
        <position position="234"/>
    </location>
</feature>
<dbReference type="InterPro" id="IPR001054">
    <property type="entry name" value="A/G_cyclase"/>
</dbReference>
<proteinExistence type="predicted"/>
<evidence type="ECO:0000313" key="9">
    <source>
        <dbReference type="EMBL" id="OEU19677.1"/>
    </source>
</evidence>
<evidence type="ECO:0000256" key="2">
    <source>
        <dbReference type="ARBA" id="ARBA00022692"/>
    </source>
</evidence>
<keyword evidence="10" id="KW-1185">Reference proteome</keyword>
<dbReference type="Proteomes" id="UP000095751">
    <property type="component" value="Unassembled WGS sequence"/>
</dbReference>
<dbReference type="InterPro" id="IPR029787">
    <property type="entry name" value="Nucleotide_cyclase"/>
</dbReference>
<dbReference type="EMBL" id="KV784355">
    <property type="protein sequence ID" value="OEU19677.1"/>
    <property type="molecule type" value="Genomic_DNA"/>
</dbReference>
<evidence type="ECO:0000256" key="5">
    <source>
        <dbReference type="ARBA" id="ARBA00023136"/>
    </source>
</evidence>
<dbReference type="SMART" id="SM00044">
    <property type="entry name" value="CYCc"/>
    <property type="match status" value="1"/>
</dbReference>
<dbReference type="InterPro" id="IPR050401">
    <property type="entry name" value="Cyclic_nucleotide_synthase"/>
</dbReference>
<dbReference type="SUPFAM" id="SSF55073">
    <property type="entry name" value="Nucleotide cyclase"/>
    <property type="match status" value="1"/>
</dbReference>
<name>A0A1E7FNF8_9STRA</name>
<dbReference type="GO" id="GO:0001653">
    <property type="term" value="F:peptide receptor activity"/>
    <property type="evidence" value="ECO:0007669"/>
    <property type="project" value="TreeGrafter"/>
</dbReference>
<dbReference type="PANTHER" id="PTHR11920:SF335">
    <property type="entry name" value="GUANYLATE CYCLASE"/>
    <property type="match status" value="1"/>
</dbReference>
<dbReference type="GO" id="GO:0035556">
    <property type="term" value="P:intracellular signal transduction"/>
    <property type="evidence" value="ECO:0007669"/>
    <property type="project" value="InterPro"/>
</dbReference>
<evidence type="ECO:0000256" key="1">
    <source>
        <dbReference type="ARBA" id="ARBA00004370"/>
    </source>
</evidence>
<feature type="compositionally biased region" description="Polar residues" evidence="7">
    <location>
        <begin position="1"/>
        <end position="25"/>
    </location>
</feature>
<dbReference type="GO" id="GO:0004383">
    <property type="term" value="F:guanylate cyclase activity"/>
    <property type="evidence" value="ECO:0007669"/>
    <property type="project" value="TreeGrafter"/>
</dbReference>
<comment type="subcellular location">
    <subcellularLocation>
        <location evidence="1">Membrane</location>
    </subcellularLocation>
</comment>
<keyword evidence="3" id="KW-0547">Nucleotide-binding</keyword>
<sequence length="234" mass="25728">MKKNFSNSNKRDSISTVSSHQSTIPRNPPPVSSSSTTSSSKPIADYFPSASILFADIVGFTSWASIRDPAQVFILLETVYGRFDDIAKKKGVFKVETIGDCYVAATGLPTPRTDHAIVMASFARRCLENMLDLLESRELENELGMGTNDLGMRFGIHSGSVIGGVLRGAKSRYQLFGDTINTASRIESSSMKNKIHLSEQTAELLIAGGKMSWVEEREEKIHAKGKGELQTYWL</sequence>
<dbReference type="GO" id="GO:0005886">
    <property type="term" value="C:plasma membrane"/>
    <property type="evidence" value="ECO:0007669"/>
    <property type="project" value="TreeGrafter"/>
</dbReference>
<dbReference type="PROSITE" id="PS50125">
    <property type="entry name" value="GUANYLATE_CYCLASE_2"/>
    <property type="match status" value="1"/>
</dbReference>
<accession>A0A1E7FNF8</accession>
<dbReference type="GO" id="GO:0000166">
    <property type="term" value="F:nucleotide binding"/>
    <property type="evidence" value="ECO:0007669"/>
    <property type="project" value="UniProtKB-KW"/>
</dbReference>
<keyword evidence="6" id="KW-0456">Lyase</keyword>
<dbReference type="GO" id="GO:0007168">
    <property type="term" value="P:receptor guanylyl cyclase signaling pathway"/>
    <property type="evidence" value="ECO:0007669"/>
    <property type="project" value="TreeGrafter"/>
</dbReference>
<reference evidence="9 10" key="1">
    <citation type="submission" date="2016-09" db="EMBL/GenBank/DDBJ databases">
        <title>Extensive genetic diversity and differential bi-allelic expression allows diatom success in the polar Southern Ocean.</title>
        <authorList>
            <consortium name="DOE Joint Genome Institute"/>
            <person name="Mock T."/>
            <person name="Otillar R.P."/>
            <person name="Strauss J."/>
            <person name="Dupont C."/>
            <person name="Frickenhaus S."/>
            <person name="Maumus F."/>
            <person name="Mcmullan M."/>
            <person name="Sanges R."/>
            <person name="Schmutz J."/>
            <person name="Toseland A."/>
            <person name="Valas R."/>
            <person name="Veluchamy A."/>
            <person name="Ward B.J."/>
            <person name="Allen A."/>
            <person name="Barry K."/>
            <person name="Falciatore A."/>
            <person name="Ferrante M."/>
            <person name="Fortunato A.E."/>
            <person name="Gloeckner G."/>
            <person name="Gruber A."/>
            <person name="Hipkin R."/>
            <person name="Janech M."/>
            <person name="Kroth P."/>
            <person name="Leese F."/>
            <person name="Lindquist E."/>
            <person name="Lyon B.R."/>
            <person name="Martin J."/>
            <person name="Mayer C."/>
            <person name="Parker M."/>
            <person name="Quesneville H."/>
            <person name="Raymond J."/>
            <person name="Uhlig C."/>
            <person name="Valentin K.U."/>
            <person name="Worden A.Z."/>
            <person name="Armbrust E.V."/>
            <person name="Bowler C."/>
            <person name="Green B."/>
            <person name="Moulton V."/>
            <person name="Van Oosterhout C."/>
            <person name="Grigoriev I."/>
        </authorList>
    </citation>
    <scope>NUCLEOTIDE SEQUENCE [LARGE SCALE GENOMIC DNA]</scope>
    <source>
        <strain evidence="9 10">CCMP1102</strain>
    </source>
</reference>
<dbReference type="InParanoid" id="A0A1E7FNF8"/>
<evidence type="ECO:0000259" key="8">
    <source>
        <dbReference type="PROSITE" id="PS50125"/>
    </source>
</evidence>
<evidence type="ECO:0000256" key="4">
    <source>
        <dbReference type="ARBA" id="ARBA00022989"/>
    </source>
</evidence>
<keyword evidence="4" id="KW-1133">Transmembrane helix</keyword>
<dbReference type="OrthoDB" id="40333at2759"/>
<keyword evidence="5" id="KW-0472">Membrane</keyword>
<evidence type="ECO:0000256" key="7">
    <source>
        <dbReference type="SAM" id="MobiDB-lite"/>
    </source>
</evidence>
<evidence type="ECO:0000256" key="3">
    <source>
        <dbReference type="ARBA" id="ARBA00022741"/>
    </source>
</evidence>
<keyword evidence="2" id="KW-0812">Transmembrane</keyword>
<organism evidence="9 10">
    <name type="scientific">Fragilariopsis cylindrus CCMP1102</name>
    <dbReference type="NCBI Taxonomy" id="635003"/>
    <lineage>
        <taxon>Eukaryota</taxon>
        <taxon>Sar</taxon>
        <taxon>Stramenopiles</taxon>
        <taxon>Ochrophyta</taxon>
        <taxon>Bacillariophyta</taxon>
        <taxon>Bacillariophyceae</taxon>
        <taxon>Bacillariophycidae</taxon>
        <taxon>Bacillariales</taxon>
        <taxon>Bacillariaceae</taxon>
        <taxon>Fragilariopsis</taxon>
    </lineage>
</organism>
<evidence type="ECO:0000313" key="10">
    <source>
        <dbReference type="Proteomes" id="UP000095751"/>
    </source>
</evidence>
<dbReference type="PANTHER" id="PTHR11920">
    <property type="entry name" value="GUANYLYL CYCLASE"/>
    <property type="match status" value="1"/>
</dbReference>
<dbReference type="AlphaFoldDB" id="A0A1E7FNF8"/>
<dbReference type="Pfam" id="PF00211">
    <property type="entry name" value="Guanylate_cyc"/>
    <property type="match status" value="1"/>
</dbReference>